<dbReference type="PANTHER" id="PTHR33744">
    <property type="entry name" value="CARBOHYDRATE DIACID REGULATOR"/>
    <property type="match status" value="1"/>
</dbReference>
<keyword evidence="2" id="KW-0175">Coiled coil</keyword>
<dbReference type="InterPro" id="IPR029016">
    <property type="entry name" value="GAF-like_dom_sf"/>
</dbReference>
<comment type="caution">
    <text evidence="4">The sequence shown here is derived from an EMBL/GenBank/DDBJ whole genome shotgun (WGS) entry which is preliminary data.</text>
</comment>
<feature type="coiled-coil region" evidence="2">
    <location>
        <begin position="301"/>
        <end position="328"/>
    </location>
</feature>
<name>A0ABP4GY92_9PSEU</name>
<evidence type="ECO:0000256" key="1">
    <source>
        <dbReference type="ARBA" id="ARBA00006754"/>
    </source>
</evidence>
<gene>
    <name evidence="4" type="ORF">GCM10009676_20030</name>
</gene>
<dbReference type="InterPro" id="IPR025736">
    <property type="entry name" value="PucR_C-HTH_dom"/>
</dbReference>
<dbReference type="Pfam" id="PF13556">
    <property type="entry name" value="HTH_30"/>
    <property type="match status" value="1"/>
</dbReference>
<evidence type="ECO:0000313" key="4">
    <source>
        <dbReference type="EMBL" id="GAA1235952.1"/>
    </source>
</evidence>
<dbReference type="InterPro" id="IPR042070">
    <property type="entry name" value="PucR_C-HTH_sf"/>
</dbReference>
<dbReference type="SUPFAM" id="SSF55781">
    <property type="entry name" value="GAF domain-like"/>
    <property type="match status" value="1"/>
</dbReference>
<dbReference type="EMBL" id="BAAALN010000005">
    <property type="protein sequence ID" value="GAA1235952.1"/>
    <property type="molecule type" value="Genomic_DNA"/>
</dbReference>
<keyword evidence="5" id="KW-1185">Reference proteome</keyword>
<dbReference type="Pfam" id="PF01590">
    <property type="entry name" value="GAF"/>
    <property type="match status" value="1"/>
</dbReference>
<dbReference type="Gene3D" id="1.10.10.2840">
    <property type="entry name" value="PucR C-terminal helix-turn-helix domain"/>
    <property type="match status" value="1"/>
</dbReference>
<organism evidence="4 5">
    <name type="scientific">Prauserella halophila</name>
    <dbReference type="NCBI Taxonomy" id="185641"/>
    <lineage>
        <taxon>Bacteria</taxon>
        <taxon>Bacillati</taxon>
        <taxon>Actinomycetota</taxon>
        <taxon>Actinomycetes</taxon>
        <taxon>Pseudonocardiales</taxon>
        <taxon>Pseudonocardiaceae</taxon>
        <taxon>Prauserella</taxon>
    </lineage>
</organism>
<dbReference type="Pfam" id="PF17853">
    <property type="entry name" value="GGDEF_2"/>
    <property type="match status" value="1"/>
</dbReference>
<evidence type="ECO:0000259" key="3">
    <source>
        <dbReference type="SMART" id="SM00065"/>
    </source>
</evidence>
<comment type="similarity">
    <text evidence="1">Belongs to the CdaR family.</text>
</comment>
<dbReference type="Gene3D" id="3.30.450.40">
    <property type="match status" value="1"/>
</dbReference>
<feature type="domain" description="GAF" evidence="3">
    <location>
        <begin position="158"/>
        <end position="305"/>
    </location>
</feature>
<dbReference type="InterPro" id="IPR041522">
    <property type="entry name" value="CdaR_GGDEF"/>
</dbReference>
<reference evidence="5" key="1">
    <citation type="journal article" date="2019" name="Int. J. Syst. Evol. Microbiol.">
        <title>The Global Catalogue of Microorganisms (GCM) 10K type strain sequencing project: providing services to taxonomists for standard genome sequencing and annotation.</title>
        <authorList>
            <consortium name="The Broad Institute Genomics Platform"/>
            <consortium name="The Broad Institute Genome Sequencing Center for Infectious Disease"/>
            <person name="Wu L."/>
            <person name="Ma J."/>
        </authorList>
    </citation>
    <scope>NUCLEOTIDE SEQUENCE [LARGE SCALE GENOMIC DNA]</scope>
    <source>
        <strain evidence="5">JCM 13023</strain>
    </source>
</reference>
<dbReference type="PANTHER" id="PTHR33744:SF1">
    <property type="entry name" value="DNA-BINDING TRANSCRIPTIONAL ACTIVATOR ADER"/>
    <property type="match status" value="1"/>
</dbReference>
<dbReference type="InterPro" id="IPR003018">
    <property type="entry name" value="GAF"/>
</dbReference>
<proteinExistence type="inferred from homology"/>
<dbReference type="InterPro" id="IPR051448">
    <property type="entry name" value="CdaR-like_regulators"/>
</dbReference>
<dbReference type="Proteomes" id="UP001500653">
    <property type="component" value="Unassembled WGS sequence"/>
</dbReference>
<accession>A0ABP4GY92</accession>
<evidence type="ECO:0000256" key="2">
    <source>
        <dbReference type="SAM" id="Coils"/>
    </source>
</evidence>
<evidence type="ECO:0000313" key="5">
    <source>
        <dbReference type="Proteomes" id="UP001500653"/>
    </source>
</evidence>
<dbReference type="SMART" id="SM00065">
    <property type="entry name" value="GAF"/>
    <property type="match status" value="1"/>
</dbReference>
<protein>
    <submittedName>
        <fullName evidence="4">GAF domain-containing protein</fullName>
    </submittedName>
</protein>
<dbReference type="RefSeq" id="WP_253863280.1">
    <property type="nucleotide sequence ID" value="NZ_BAAALN010000005.1"/>
</dbReference>
<sequence length="734" mass="80218">MVALANQTIDDTNSHDGSAPDALRRLLCTCPESVLTGAGELADILSQGGKVSVLGYRGDHWLLLAGNEAVCDEEDLRDIDPTAQDTGSVGSLVFGPGVALAFAEQDTINRFGVEQLRQACVWLAQAQRADLSHERMHDATEEADSQRAVADQILTVRDVDQVLLSITNQTLGMLQADICGVFLREDDELQMRCCTGHRVVTTERLRMRRGQGVAGLVFDTGEVAKVDSYLDDRTISQDFMSLAEQEQTRSALAVPLRAHGELIGVLEVWRRRHSVFTARDVRRLASLSDLATIAIENAHLYEQQRRANSELRETHADLQHKLSLLRRSSALQRSLIQAVLDDTATPTAIAQLVGQEMQCQVAVLADDYQIEVVYPPDFAVTGLAEHITKSNADATTSARRELVGGIRCWVAGVRAGGNSFGAVCLIGGDESDEVMEAACGQAAMASSLARAEQHAASRARAEAFDQILWDLLSGPEQHRMAARTRAQHMGVRLKGPHRIIYGQFDNLTALAARRGWDTSGCERARRDTLDAIRTAHETPALQLAGMRGDCIVAIAAVDDRALVRELMDTVNTAAGAVSGGELALSWGVSTVRENPCDYPSAFNEAKTALAAARRLATGGVTLYDELGIVRLLLGSHEDPDYHAFISEVTQPIIDYDRRHDGALMATLRGFFDADCSQKEAAKRMYVHHKTLSYRLERIKDIAGLDLARHADRMRADLALRLLDVTETMDNPNTV</sequence>